<accession>A0A4R4KB63</accession>
<keyword evidence="3" id="KW-1185">Reference proteome</keyword>
<name>A0A4R4KB63_9BACT</name>
<dbReference type="InterPro" id="IPR021428">
    <property type="entry name" value="DUF3078"/>
</dbReference>
<dbReference type="OrthoDB" id="1495718at2"/>
<sequence>MKKRIFTLLWILICTISGVAAQTEMPKDTSWKKKTEFGANLNQGSFSSNWTGGAVSSVAFGVFLNSVAEYKKDKNSWRNDFQAQYGIVRNQGQGSRKSVDRLFFDTKYGRQITDKWSFIGNVNFLSQFTQGFEFNETTAGRLERTKISGFFSPAFITESIGMEYKPAPYFFVSFSPGAVRQTIVADLDLYKTFPKNYGVPIGKRLRNEVALLQLVANFDKEIAKNVNLKFRYLMFANYKDLGAIDHRLDAMLTAKINKYWNVNLGAIMIYDQDQSLDIQFAQSLAIGFLYTF</sequence>
<dbReference type="RefSeq" id="WP_132119248.1">
    <property type="nucleotide sequence ID" value="NZ_SMJU01000009.1"/>
</dbReference>
<evidence type="ECO:0000313" key="3">
    <source>
        <dbReference type="Proteomes" id="UP000295706"/>
    </source>
</evidence>
<dbReference type="EMBL" id="SMJU01000009">
    <property type="protein sequence ID" value="TDB63691.1"/>
    <property type="molecule type" value="Genomic_DNA"/>
</dbReference>
<gene>
    <name evidence="2" type="ORF">EZE20_15450</name>
</gene>
<keyword evidence="1" id="KW-0732">Signal</keyword>
<evidence type="ECO:0000256" key="1">
    <source>
        <dbReference type="SAM" id="SignalP"/>
    </source>
</evidence>
<dbReference type="Proteomes" id="UP000295706">
    <property type="component" value="Unassembled WGS sequence"/>
</dbReference>
<reference evidence="2 3" key="1">
    <citation type="submission" date="2019-02" db="EMBL/GenBank/DDBJ databases">
        <title>Arundinibacter roseus gen. nov., sp. nov., a new member of the family Cytophagaceae.</title>
        <authorList>
            <person name="Szuroczki S."/>
            <person name="Khayer B."/>
            <person name="Sproer C."/>
            <person name="Toumi M."/>
            <person name="Szabo A."/>
            <person name="Felfoldi T."/>
            <person name="Schumann P."/>
            <person name="Toth E."/>
        </authorList>
    </citation>
    <scope>NUCLEOTIDE SEQUENCE [LARGE SCALE GENOMIC DNA]</scope>
    <source>
        <strain evidence="2 3">DMA-k-7a</strain>
    </source>
</reference>
<protein>
    <submittedName>
        <fullName evidence="2">DUF3078 domain-containing protein</fullName>
    </submittedName>
</protein>
<organism evidence="2 3">
    <name type="scientific">Arundinibacter roseus</name>
    <dbReference type="NCBI Taxonomy" id="2070510"/>
    <lineage>
        <taxon>Bacteria</taxon>
        <taxon>Pseudomonadati</taxon>
        <taxon>Bacteroidota</taxon>
        <taxon>Cytophagia</taxon>
        <taxon>Cytophagales</taxon>
        <taxon>Spirosomataceae</taxon>
        <taxon>Arundinibacter</taxon>
    </lineage>
</organism>
<feature type="chain" id="PRO_5020441460" evidence="1">
    <location>
        <begin position="22"/>
        <end position="292"/>
    </location>
</feature>
<feature type="signal peptide" evidence="1">
    <location>
        <begin position="1"/>
        <end position="21"/>
    </location>
</feature>
<dbReference type="Pfam" id="PF11276">
    <property type="entry name" value="DUF3078"/>
    <property type="match status" value="1"/>
</dbReference>
<comment type="caution">
    <text evidence="2">The sequence shown here is derived from an EMBL/GenBank/DDBJ whole genome shotgun (WGS) entry which is preliminary data.</text>
</comment>
<dbReference type="AlphaFoldDB" id="A0A4R4KB63"/>
<evidence type="ECO:0000313" key="2">
    <source>
        <dbReference type="EMBL" id="TDB63691.1"/>
    </source>
</evidence>
<proteinExistence type="predicted"/>